<name>A0A9X8UL93_9FIRM</name>
<reference evidence="13 14" key="1">
    <citation type="submission" date="2019-03" db="EMBL/GenBank/DDBJ databases">
        <title>Genomic Encyclopedia of Type Strains, Phase IV (KMG-IV): sequencing the most valuable type-strain genomes for metagenomic binning, comparative biology and taxonomic classification.</title>
        <authorList>
            <person name="Goeker M."/>
        </authorList>
    </citation>
    <scope>NUCLEOTIDE SEQUENCE [LARGE SCALE GENOMIC DNA]</scope>
    <source>
        <strain evidence="13 14">DSM 100433</strain>
    </source>
</reference>
<keyword evidence="7" id="KW-0677">Repeat</keyword>
<evidence type="ECO:0000313" key="14">
    <source>
        <dbReference type="Proteomes" id="UP000294682"/>
    </source>
</evidence>
<dbReference type="InterPro" id="IPR000813">
    <property type="entry name" value="7Fe_ferredoxin"/>
</dbReference>
<dbReference type="FunFam" id="3.30.70.20:FF:000045">
    <property type="entry name" value="Ferredoxin, 4Fe-4S"/>
    <property type="match status" value="1"/>
</dbReference>
<evidence type="ECO:0000256" key="6">
    <source>
        <dbReference type="ARBA" id="ARBA00022723"/>
    </source>
</evidence>
<comment type="function">
    <text evidence="2 11">Ferredoxins are iron-sulfur proteins that transfer electrons in a wide variety of metabolic reactions.</text>
</comment>
<dbReference type="PANTHER" id="PTHR24960:SF79">
    <property type="entry name" value="PHOTOSYSTEM I IRON-SULFUR CENTER"/>
    <property type="match status" value="1"/>
</dbReference>
<feature type="domain" description="4Fe-4S ferredoxin-type" evidence="12">
    <location>
        <begin position="29"/>
        <end position="56"/>
    </location>
</feature>
<keyword evidence="9 11" id="KW-0408">Iron</keyword>
<dbReference type="Pfam" id="PF12838">
    <property type="entry name" value="Fer4_7"/>
    <property type="match status" value="1"/>
</dbReference>
<evidence type="ECO:0000256" key="10">
    <source>
        <dbReference type="ARBA" id="ARBA00023014"/>
    </source>
</evidence>
<dbReference type="GO" id="GO:0005737">
    <property type="term" value="C:cytoplasm"/>
    <property type="evidence" value="ECO:0007669"/>
    <property type="project" value="TreeGrafter"/>
</dbReference>
<evidence type="ECO:0000256" key="11">
    <source>
        <dbReference type="RuleBase" id="RU365098"/>
    </source>
</evidence>
<dbReference type="OrthoDB" id="9803397at2"/>
<evidence type="ECO:0000256" key="9">
    <source>
        <dbReference type="ARBA" id="ARBA00023004"/>
    </source>
</evidence>
<keyword evidence="14" id="KW-1185">Reference proteome</keyword>
<keyword evidence="4 11" id="KW-0813">Transport</keyword>
<dbReference type="GO" id="GO:0009055">
    <property type="term" value="F:electron transfer activity"/>
    <property type="evidence" value="ECO:0007669"/>
    <property type="project" value="UniProtKB-UniRule"/>
</dbReference>
<dbReference type="AlphaFoldDB" id="A0A9X8UL93"/>
<dbReference type="Gene3D" id="3.30.70.20">
    <property type="match status" value="1"/>
</dbReference>
<dbReference type="InterPro" id="IPR017900">
    <property type="entry name" value="4Fe4S_Fe_S_CS"/>
</dbReference>
<evidence type="ECO:0000256" key="7">
    <source>
        <dbReference type="ARBA" id="ARBA00022737"/>
    </source>
</evidence>
<dbReference type="PROSITE" id="PS00198">
    <property type="entry name" value="4FE4S_FER_1"/>
    <property type="match status" value="2"/>
</dbReference>
<dbReference type="SUPFAM" id="SSF54862">
    <property type="entry name" value="4Fe-4S ferredoxins"/>
    <property type="match status" value="1"/>
</dbReference>
<dbReference type="PROSITE" id="PS51379">
    <property type="entry name" value="4FE4S_FER_2"/>
    <property type="match status" value="2"/>
</dbReference>
<dbReference type="PRINTS" id="PR00354">
    <property type="entry name" value="7FE8SFRDOXIN"/>
</dbReference>
<comment type="caution">
    <text evidence="13">The sequence shown here is derived from an EMBL/GenBank/DDBJ whole genome shotgun (WGS) entry which is preliminary data.</text>
</comment>
<evidence type="ECO:0000313" key="13">
    <source>
        <dbReference type="EMBL" id="TCL45151.1"/>
    </source>
</evidence>
<evidence type="ECO:0000256" key="3">
    <source>
        <dbReference type="ARBA" id="ARBA00013529"/>
    </source>
</evidence>
<evidence type="ECO:0000256" key="8">
    <source>
        <dbReference type="ARBA" id="ARBA00022982"/>
    </source>
</evidence>
<feature type="domain" description="4Fe-4S ferredoxin-type" evidence="12">
    <location>
        <begin position="1"/>
        <end position="28"/>
    </location>
</feature>
<dbReference type="Proteomes" id="UP000294682">
    <property type="component" value="Unassembled WGS sequence"/>
</dbReference>
<keyword evidence="8 11" id="KW-0249">Electron transport</keyword>
<dbReference type="EMBL" id="SLUK01000001">
    <property type="protein sequence ID" value="TCL45151.1"/>
    <property type="molecule type" value="Genomic_DNA"/>
</dbReference>
<dbReference type="InterPro" id="IPR017896">
    <property type="entry name" value="4Fe4S_Fe-S-bd"/>
</dbReference>
<keyword evidence="5 11" id="KW-0004">4Fe-4S</keyword>
<sequence length="56" mass="5674">MAYKISDECISCGACEPECPVNAISEGDGKYVIDAETCISCGACAGVCPVGAPKED</sequence>
<evidence type="ECO:0000256" key="2">
    <source>
        <dbReference type="ARBA" id="ARBA00003532"/>
    </source>
</evidence>
<dbReference type="GO" id="GO:0046872">
    <property type="term" value="F:metal ion binding"/>
    <property type="evidence" value="ECO:0007669"/>
    <property type="project" value="UniProtKB-UniRule"/>
</dbReference>
<comment type="cofactor">
    <cofactor evidence="1 11">
        <name>[4Fe-4S] cluster</name>
        <dbReference type="ChEBI" id="CHEBI:49883"/>
    </cofactor>
</comment>
<evidence type="ECO:0000256" key="4">
    <source>
        <dbReference type="ARBA" id="ARBA00022448"/>
    </source>
</evidence>
<dbReference type="PANTHER" id="PTHR24960">
    <property type="entry name" value="PHOTOSYSTEM I IRON-SULFUR CENTER-RELATED"/>
    <property type="match status" value="1"/>
</dbReference>
<protein>
    <recommendedName>
        <fullName evidence="3 11">Ferredoxin</fullName>
    </recommendedName>
</protein>
<organism evidence="13 14">
    <name type="scientific">Harryflintia acetispora</name>
    <dbReference type="NCBI Taxonomy" id="1849041"/>
    <lineage>
        <taxon>Bacteria</taxon>
        <taxon>Bacillati</taxon>
        <taxon>Bacillota</taxon>
        <taxon>Clostridia</taxon>
        <taxon>Eubacteriales</taxon>
        <taxon>Oscillospiraceae</taxon>
        <taxon>Harryflintia</taxon>
    </lineage>
</organism>
<gene>
    <name evidence="13" type="ORF">EDD78_101132</name>
</gene>
<dbReference type="InterPro" id="IPR050157">
    <property type="entry name" value="PSI_iron-sulfur_center"/>
</dbReference>
<keyword evidence="10 11" id="KW-0411">Iron-sulfur</keyword>
<evidence type="ECO:0000256" key="1">
    <source>
        <dbReference type="ARBA" id="ARBA00001966"/>
    </source>
</evidence>
<dbReference type="RefSeq" id="WP_079700256.1">
    <property type="nucleotide sequence ID" value="NZ_JADNAH010000057.1"/>
</dbReference>
<dbReference type="GO" id="GO:0051539">
    <property type="term" value="F:4 iron, 4 sulfur cluster binding"/>
    <property type="evidence" value="ECO:0007669"/>
    <property type="project" value="UniProtKB-UniRule"/>
</dbReference>
<evidence type="ECO:0000259" key="12">
    <source>
        <dbReference type="PROSITE" id="PS51379"/>
    </source>
</evidence>
<keyword evidence="6 11" id="KW-0479">Metal-binding</keyword>
<proteinExistence type="predicted"/>
<evidence type="ECO:0000256" key="5">
    <source>
        <dbReference type="ARBA" id="ARBA00022485"/>
    </source>
</evidence>
<accession>A0A9X8UL93</accession>